<keyword evidence="1" id="KW-1133">Transmembrane helix</keyword>
<keyword evidence="1" id="KW-0472">Membrane</keyword>
<evidence type="ECO:0000256" key="1">
    <source>
        <dbReference type="SAM" id="Phobius"/>
    </source>
</evidence>
<dbReference type="EMBL" id="JAIFTL010000006">
    <property type="protein sequence ID" value="KAG9327323.1"/>
    <property type="molecule type" value="Genomic_DNA"/>
</dbReference>
<feature type="transmembrane region" description="Helical" evidence="1">
    <location>
        <begin position="257"/>
        <end position="276"/>
    </location>
</feature>
<dbReference type="Gene3D" id="1.20.120.1630">
    <property type="match status" value="1"/>
</dbReference>
<feature type="transmembrane region" description="Helical" evidence="1">
    <location>
        <begin position="111"/>
        <end position="130"/>
    </location>
</feature>
<dbReference type="Proteomes" id="UP000717515">
    <property type="component" value="Unassembled WGS sequence"/>
</dbReference>
<dbReference type="GO" id="GO:0016020">
    <property type="term" value="C:membrane"/>
    <property type="evidence" value="ECO:0007669"/>
    <property type="project" value="TreeGrafter"/>
</dbReference>
<keyword evidence="1" id="KW-0812">Transmembrane</keyword>
<dbReference type="PROSITE" id="PS50244">
    <property type="entry name" value="S5A_REDUCTASE"/>
    <property type="match status" value="1"/>
</dbReference>
<feature type="transmembrane region" description="Helical" evidence="1">
    <location>
        <begin position="151"/>
        <end position="180"/>
    </location>
</feature>
<protein>
    <recommendedName>
        <fullName evidence="4">Steroid 5-alpha reductase C-terminal domain-containing protein</fullName>
    </recommendedName>
</protein>
<gene>
    <name evidence="2" type="ORF">KVV02_007099</name>
</gene>
<feature type="transmembrane region" description="Helical" evidence="1">
    <location>
        <begin position="192"/>
        <end position="210"/>
    </location>
</feature>
<evidence type="ECO:0008006" key="4">
    <source>
        <dbReference type="Google" id="ProtNLM"/>
    </source>
</evidence>
<dbReference type="PANTHER" id="PTHR32251">
    <property type="entry name" value="3-OXO-5-ALPHA-STEROID 4-DEHYDROGENASE"/>
    <property type="match status" value="1"/>
</dbReference>
<proteinExistence type="predicted"/>
<dbReference type="AlphaFoldDB" id="A0A9P8D2K3"/>
<dbReference type="InterPro" id="IPR010721">
    <property type="entry name" value="UstE-like"/>
</dbReference>
<reference evidence="2" key="1">
    <citation type="submission" date="2021-07" db="EMBL/GenBank/DDBJ databases">
        <title>Draft genome of Mortierella alpina, strain LL118, isolated from an aspen leaf litter sample.</title>
        <authorList>
            <person name="Yang S."/>
            <person name="Vinatzer B.A."/>
        </authorList>
    </citation>
    <scope>NUCLEOTIDE SEQUENCE</scope>
    <source>
        <strain evidence="2">LL118</strain>
    </source>
</reference>
<evidence type="ECO:0000313" key="3">
    <source>
        <dbReference type="Proteomes" id="UP000717515"/>
    </source>
</evidence>
<evidence type="ECO:0000313" key="2">
    <source>
        <dbReference type="EMBL" id="KAG9327323.1"/>
    </source>
</evidence>
<dbReference type="Pfam" id="PF06966">
    <property type="entry name" value="DUF1295"/>
    <property type="match status" value="1"/>
</dbReference>
<feature type="transmembrane region" description="Helical" evidence="1">
    <location>
        <begin position="49"/>
        <end position="67"/>
    </location>
</feature>
<feature type="transmembrane region" description="Helical" evidence="1">
    <location>
        <begin position="282"/>
        <end position="304"/>
    </location>
</feature>
<comment type="caution">
    <text evidence="2">The sequence shown here is derived from an EMBL/GenBank/DDBJ whole genome shotgun (WGS) entry which is preliminary data.</text>
</comment>
<accession>A0A9P8D2K3</accession>
<dbReference type="PANTHER" id="PTHR32251:SF23">
    <property type="entry name" value="3-OXO-5-ALPHA-STEROID 4-DEHYDROGENASE (DUF1295)"/>
    <property type="match status" value="1"/>
</dbReference>
<organism evidence="2 3">
    <name type="scientific">Mortierella alpina</name>
    <name type="common">Oleaginous fungus</name>
    <name type="synonym">Mortierella renispora</name>
    <dbReference type="NCBI Taxonomy" id="64518"/>
    <lineage>
        <taxon>Eukaryota</taxon>
        <taxon>Fungi</taxon>
        <taxon>Fungi incertae sedis</taxon>
        <taxon>Mucoromycota</taxon>
        <taxon>Mortierellomycotina</taxon>
        <taxon>Mortierellomycetes</taxon>
        <taxon>Mortierellales</taxon>
        <taxon>Mortierellaceae</taxon>
        <taxon>Mortierella</taxon>
    </lineage>
</organism>
<feature type="transmembrane region" description="Helical" evidence="1">
    <location>
        <begin position="79"/>
        <end position="99"/>
    </location>
</feature>
<sequence length="343" mass="39772">MSAPLELAFSWEAFATLLQNGYNQLQLPASDNTSLFFDLVMYHAGSEPLIFAIRTSLLFAFICWFQSMATGTHSWVDRLWSIVPIIYSIHFSVRDMLYWPKDQPFHYEPRLYIATALIVLWGIRLTYNFYRKGGYAFDSEDYRWPYLATKIPSGLWFLFNIFFICLYQNLLLVALTVPVYTAWRASLLAPQPLNWIDALATTMFLAGLVLETTADQQQWQFQEAKKAAISQKEILTGDFKRGFLTQGLFHYSRHPNFFGELTVWWSVYLFSVASGYPAYDNAWINPSIVGVVCLTSLFQVSTWLTEYMTTKKYPSYKLYQKNTSRLIPMPAGESLDTLDRKQE</sequence>
<name>A0A9P8D2K3_MORAP</name>